<keyword evidence="1" id="KW-1133">Transmembrane helix</keyword>
<evidence type="ECO:0000313" key="2">
    <source>
        <dbReference type="EMBL" id="AJE32455.1"/>
    </source>
</evidence>
<protein>
    <submittedName>
        <fullName evidence="2">Uncharacterized protein</fullName>
    </submittedName>
</protein>
<evidence type="ECO:0000256" key="1">
    <source>
        <dbReference type="SAM" id="Phobius"/>
    </source>
</evidence>
<name>A0A0B5D0Z4_9CORY</name>
<dbReference type="Proteomes" id="UP000031524">
    <property type="component" value="Chromosome"/>
</dbReference>
<keyword evidence="1" id="KW-0472">Membrane</keyword>
<feature type="transmembrane region" description="Helical" evidence="1">
    <location>
        <begin position="81"/>
        <end position="101"/>
    </location>
</feature>
<feature type="transmembrane region" description="Helical" evidence="1">
    <location>
        <begin position="55"/>
        <end position="75"/>
    </location>
</feature>
<proteinExistence type="predicted"/>
<dbReference type="KEGG" id="chm:B842_03010"/>
<dbReference type="RefSeq" id="WP_052437699.1">
    <property type="nucleotide sequence ID" value="NZ_BCSU01000016.1"/>
</dbReference>
<keyword evidence="3" id="KW-1185">Reference proteome</keyword>
<reference evidence="2 3" key="1">
    <citation type="submission" date="2013-04" db="EMBL/GenBank/DDBJ databases">
        <title>Complete genome sequence of Corynebacterium humireducens DSM 45392(T), isolated from a wastewater-fed microbial fuel cell.</title>
        <authorList>
            <person name="Ruckert C."/>
            <person name="Albersmeier A."/>
            <person name="Kalinowski J."/>
        </authorList>
    </citation>
    <scope>NUCLEOTIDE SEQUENCE [LARGE SCALE GENOMIC DNA]</scope>
    <source>
        <strain evidence="3">MFC-5</strain>
    </source>
</reference>
<dbReference type="STRING" id="1223515.B842_03010"/>
<organism evidence="2 3">
    <name type="scientific">Corynebacterium humireducens NBRC 106098 = DSM 45392</name>
    <dbReference type="NCBI Taxonomy" id="1223515"/>
    <lineage>
        <taxon>Bacteria</taxon>
        <taxon>Bacillati</taxon>
        <taxon>Actinomycetota</taxon>
        <taxon>Actinomycetes</taxon>
        <taxon>Mycobacteriales</taxon>
        <taxon>Corynebacteriaceae</taxon>
        <taxon>Corynebacterium</taxon>
    </lineage>
</organism>
<dbReference type="EMBL" id="CP005286">
    <property type="protein sequence ID" value="AJE32455.1"/>
    <property type="molecule type" value="Genomic_DNA"/>
</dbReference>
<dbReference type="OrthoDB" id="3789719at2"/>
<dbReference type="HOGENOM" id="CLU_1841762_0_0_11"/>
<accession>A0A0B5D0Z4</accession>
<evidence type="ECO:0000313" key="3">
    <source>
        <dbReference type="Proteomes" id="UP000031524"/>
    </source>
</evidence>
<dbReference type="AlphaFoldDB" id="A0A0B5D0Z4"/>
<feature type="transmembrane region" description="Helical" evidence="1">
    <location>
        <begin position="113"/>
        <end position="134"/>
    </location>
</feature>
<keyword evidence="1" id="KW-0812">Transmembrane</keyword>
<sequence>MTLLGLLVIGPVLFLLIAHRGKPGAVPTMLIAFLGGLVVWLATMSWPLGPHGDYLPWQVVLSGSLMVLLTVVAAVRCPAVGGPVGWSAASGFALAWGVWAFAQDDTGQSGVGLIFLLLGAGGSLALVGLLVGALRRRVG</sequence>
<gene>
    <name evidence="2" type="ORF">B842_03010</name>
</gene>
<feature type="transmembrane region" description="Helical" evidence="1">
    <location>
        <begin position="30"/>
        <end position="48"/>
    </location>
</feature>